<comment type="subcellular location">
    <subcellularLocation>
        <location evidence="1 6">Nucleus</location>
    </subcellularLocation>
</comment>
<keyword evidence="7" id="KW-0175">Coiled coil</keyword>
<evidence type="ECO:0000256" key="2">
    <source>
        <dbReference type="ARBA" id="ARBA00023015"/>
    </source>
</evidence>
<keyword evidence="5 6" id="KW-0539">Nucleus</keyword>
<evidence type="ECO:0000256" key="1">
    <source>
        <dbReference type="ARBA" id="ARBA00004123"/>
    </source>
</evidence>
<dbReference type="GO" id="GO:0006357">
    <property type="term" value="P:regulation of transcription by RNA polymerase II"/>
    <property type="evidence" value="ECO:0007669"/>
    <property type="project" value="TreeGrafter"/>
</dbReference>
<reference evidence="8" key="1">
    <citation type="submission" date="2022-01" db="EMBL/GenBank/DDBJ databases">
        <title>Genome Sequence Resource for Two Populations of Ditylenchus destructor, the Migratory Endoparasitic Phytonematode.</title>
        <authorList>
            <person name="Zhang H."/>
            <person name="Lin R."/>
            <person name="Xie B."/>
        </authorList>
    </citation>
    <scope>NUCLEOTIDE SEQUENCE</scope>
    <source>
        <strain evidence="8">BazhouSP</strain>
    </source>
</reference>
<evidence type="ECO:0000256" key="3">
    <source>
        <dbReference type="ARBA" id="ARBA00023159"/>
    </source>
</evidence>
<dbReference type="Pfam" id="PF11221">
    <property type="entry name" value="Med21"/>
    <property type="match status" value="1"/>
</dbReference>
<dbReference type="AlphaFoldDB" id="A0AAD4MSW5"/>
<feature type="coiled-coil region" evidence="7">
    <location>
        <begin position="98"/>
        <end position="136"/>
    </location>
</feature>
<dbReference type="Gene3D" id="6.10.280.10">
    <property type="entry name" value="Mediator complex, subunit Med21"/>
    <property type="match status" value="1"/>
</dbReference>
<keyword evidence="2 6" id="KW-0805">Transcription regulation</keyword>
<evidence type="ECO:0000313" key="9">
    <source>
        <dbReference type="Proteomes" id="UP001201812"/>
    </source>
</evidence>
<dbReference type="SUPFAM" id="SSF140718">
    <property type="entry name" value="Mediator hinge subcomplex-like"/>
    <property type="match status" value="1"/>
</dbReference>
<keyword evidence="9" id="KW-1185">Reference proteome</keyword>
<keyword evidence="4 6" id="KW-0804">Transcription</keyword>
<sequence>MPSLSGNIIRPVKSESLTESCVMADRLTQIQDLVNDLANFMCDSIGVLQASATPCDFGQASKELIEEPNCKLFATHIARTAKDIEILIDSLPPDEHSTEDHEKMLLELDEERAKAAKELEKTVDKAEQLSEEITAMLSSIAQIQMTSRPAA</sequence>
<accession>A0AAD4MSW5</accession>
<keyword evidence="3 6" id="KW-0010">Activator</keyword>
<dbReference type="GO" id="GO:0016592">
    <property type="term" value="C:mediator complex"/>
    <property type="evidence" value="ECO:0007669"/>
    <property type="project" value="UniProtKB-UniRule"/>
</dbReference>
<name>A0AAD4MSW5_9BILA</name>
<comment type="function">
    <text evidence="6">Component of the Mediator complex, a coactivator involved in the regulated transcription of nearly all RNA polymerase II-dependent genes. Mediator functions as a bridge to convey information from gene-specific regulatory proteins to the basal RNA polymerase II transcription machinery. Mediator is recruited to promoters by direct interactions with regulatory proteins and serves as a scaffold for the assembly of a functional preinitiation complex with RNA polymerase II and the general transcription factors.</text>
</comment>
<dbReference type="PANTHER" id="PTHR13381">
    <property type="entry name" value="RNA POLYMERASE II HOLOENZYME COMPONENT SRB7"/>
    <property type="match status" value="1"/>
</dbReference>
<dbReference type="Proteomes" id="UP001201812">
    <property type="component" value="Unassembled WGS sequence"/>
</dbReference>
<dbReference type="InterPro" id="IPR021384">
    <property type="entry name" value="Mediator_Med21"/>
</dbReference>
<evidence type="ECO:0000313" key="8">
    <source>
        <dbReference type="EMBL" id="KAI1704274.1"/>
    </source>
</evidence>
<evidence type="ECO:0000256" key="6">
    <source>
        <dbReference type="RuleBase" id="RU366036"/>
    </source>
</evidence>
<comment type="similarity">
    <text evidence="6">Belongs to the Mediator complex subunit 21 family.</text>
</comment>
<comment type="caution">
    <text evidence="8">The sequence shown here is derived from an EMBL/GenBank/DDBJ whole genome shotgun (WGS) entry which is preliminary data.</text>
</comment>
<dbReference type="InterPro" id="IPR037212">
    <property type="entry name" value="Med7/Med21-like"/>
</dbReference>
<dbReference type="PANTHER" id="PTHR13381:SF0">
    <property type="entry name" value="MEDIATOR OF RNA POLYMERASE II TRANSCRIPTION SUBUNIT 21"/>
    <property type="match status" value="1"/>
</dbReference>
<dbReference type="GO" id="GO:0003712">
    <property type="term" value="F:transcription coregulator activity"/>
    <property type="evidence" value="ECO:0007669"/>
    <property type="project" value="TreeGrafter"/>
</dbReference>
<protein>
    <recommendedName>
        <fullName evidence="6">Mediator of RNA polymerase II transcription subunit 21</fullName>
    </recommendedName>
</protein>
<evidence type="ECO:0000256" key="5">
    <source>
        <dbReference type="ARBA" id="ARBA00023242"/>
    </source>
</evidence>
<evidence type="ECO:0000256" key="4">
    <source>
        <dbReference type="ARBA" id="ARBA00023163"/>
    </source>
</evidence>
<proteinExistence type="inferred from homology"/>
<organism evidence="8 9">
    <name type="scientific">Ditylenchus destructor</name>
    <dbReference type="NCBI Taxonomy" id="166010"/>
    <lineage>
        <taxon>Eukaryota</taxon>
        <taxon>Metazoa</taxon>
        <taxon>Ecdysozoa</taxon>
        <taxon>Nematoda</taxon>
        <taxon>Chromadorea</taxon>
        <taxon>Rhabditida</taxon>
        <taxon>Tylenchina</taxon>
        <taxon>Tylenchomorpha</taxon>
        <taxon>Sphaerularioidea</taxon>
        <taxon>Anguinidae</taxon>
        <taxon>Anguininae</taxon>
        <taxon>Ditylenchus</taxon>
    </lineage>
</organism>
<dbReference type="EMBL" id="JAKKPZ010000070">
    <property type="protein sequence ID" value="KAI1704274.1"/>
    <property type="molecule type" value="Genomic_DNA"/>
</dbReference>
<gene>
    <name evidence="8" type="ORF">DdX_14396</name>
</gene>
<comment type="subunit">
    <text evidence="6">Component of the Mediator complex.</text>
</comment>
<evidence type="ECO:0000256" key="7">
    <source>
        <dbReference type="SAM" id="Coils"/>
    </source>
</evidence>